<sequence length="170" mass="19452">MDQTFINWDLPEICTLINEYLNNPSNRNNSMQIIADKATEILKVKVTKRNVQTRIENIRRQQKPFDSSKGSSFSTSAFEIMKSKIDDALKEFSGDSGVGKSEFKPPSLNFTQNDFDHHDFDDQKWNDFNESKKRPFAEEPGNPGPEAKKQCFNGDDGFVEVKVMHGLNKI</sequence>
<accession>A0A914ZDW2</accession>
<dbReference type="Proteomes" id="UP000887577">
    <property type="component" value="Unplaced"/>
</dbReference>
<name>A0A914ZDW2_9BILA</name>
<evidence type="ECO:0000313" key="2">
    <source>
        <dbReference type="Proteomes" id="UP000887577"/>
    </source>
</evidence>
<organism evidence="2 3">
    <name type="scientific">Panagrolaimus superbus</name>
    <dbReference type="NCBI Taxonomy" id="310955"/>
    <lineage>
        <taxon>Eukaryota</taxon>
        <taxon>Metazoa</taxon>
        <taxon>Ecdysozoa</taxon>
        <taxon>Nematoda</taxon>
        <taxon>Chromadorea</taxon>
        <taxon>Rhabditida</taxon>
        <taxon>Tylenchina</taxon>
        <taxon>Panagrolaimomorpha</taxon>
        <taxon>Panagrolaimoidea</taxon>
        <taxon>Panagrolaimidae</taxon>
        <taxon>Panagrolaimus</taxon>
    </lineage>
</organism>
<dbReference type="WBParaSite" id="PSU_v2.g8462.t1">
    <property type="protein sequence ID" value="PSU_v2.g8462.t1"/>
    <property type="gene ID" value="PSU_v2.g8462"/>
</dbReference>
<feature type="compositionally biased region" description="Basic and acidic residues" evidence="1">
    <location>
        <begin position="114"/>
        <end position="137"/>
    </location>
</feature>
<proteinExistence type="predicted"/>
<dbReference type="AlphaFoldDB" id="A0A914ZDW2"/>
<feature type="region of interest" description="Disordered" evidence="1">
    <location>
        <begin position="95"/>
        <end position="153"/>
    </location>
</feature>
<evidence type="ECO:0000313" key="3">
    <source>
        <dbReference type="WBParaSite" id="PSU_v2.g8462.t1"/>
    </source>
</evidence>
<reference evidence="3" key="1">
    <citation type="submission" date="2022-11" db="UniProtKB">
        <authorList>
            <consortium name="WormBaseParasite"/>
        </authorList>
    </citation>
    <scope>IDENTIFICATION</scope>
</reference>
<evidence type="ECO:0000256" key="1">
    <source>
        <dbReference type="SAM" id="MobiDB-lite"/>
    </source>
</evidence>
<protein>
    <submittedName>
        <fullName evidence="3">Uncharacterized protein</fullName>
    </submittedName>
</protein>
<keyword evidence="2" id="KW-1185">Reference proteome</keyword>